<proteinExistence type="predicted"/>
<dbReference type="RefSeq" id="WP_168055436.1">
    <property type="nucleotide sequence ID" value="NZ_JAATJR010000014.1"/>
</dbReference>
<gene>
    <name evidence="2" type="ORF">HB662_28520</name>
</gene>
<comment type="caution">
    <text evidence="2">The sequence shown here is derived from an EMBL/GenBank/DDBJ whole genome shotgun (WGS) entry which is preliminary data.</text>
</comment>
<evidence type="ECO:0000313" key="3">
    <source>
        <dbReference type="Proteomes" id="UP000765160"/>
    </source>
</evidence>
<accession>A0ABX1F8W1</accession>
<keyword evidence="1" id="KW-0732">Signal</keyword>
<sequence>MRAPLRLALLLLATACADPAAEHLGGFGDPVRGAALSAPWWLADTSRLAGNPAQAARAAVQLEVVAAALREDPRYMHEASGPALHATGLGVSELRQAIGIAPQAPPASVIAALRDAAAALDQGRPARAEAALTGPDFPLGPQATLARLGTLPRLPRVSEAAAAAYGEIRRLDGRARSGS</sequence>
<name>A0ABX1F8W1_9PROT</name>
<evidence type="ECO:0000313" key="2">
    <source>
        <dbReference type="EMBL" id="NKE48743.1"/>
    </source>
</evidence>
<feature type="chain" id="PRO_5046443045" evidence="1">
    <location>
        <begin position="21"/>
        <end position="179"/>
    </location>
</feature>
<protein>
    <submittedName>
        <fullName evidence="2">Uncharacterized protein</fullName>
    </submittedName>
</protein>
<evidence type="ECO:0000256" key="1">
    <source>
        <dbReference type="SAM" id="SignalP"/>
    </source>
</evidence>
<dbReference type="EMBL" id="JAAVTX010000014">
    <property type="protein sequence ID" value="NKE48743.1"/>
    <property type="molecule type" value="Genomic_DNA"/>
</dbReference>
<keyword evidence="3" id="KW-1185">Reference proteome</keyword>
<dbReference type="Proteomes" id="UP000765160">
    <property type="component" value="Unassembled WGS sequence"/>
</dbReference>
<organism evidence="2 3">
    <name type="scientific">Falsiroseomonas frigidaquae</name>
    <dbReference type="NCBI Taxonomy" id="487318"/>
    <lineage>
        <taxon>Bacteria</taxon>
        <taxon>Pseudomonadati</taxon>
        <taxon>Pseudomonadota</taxon>
        <taxon>Alphaproteobacteria</taxon>
        <taxon>Acetobacterales</taxon>
        <taxon>Roseomonadaceae</taxon>
        <taxon>Falsiroseomonas</taxon>
    </lineage>
</organism>
<reference evidence="2 3" key="1">
    <citation type="submission" date="2020-03" db="EMBL/GenBank/DDBJ databases">
        <title>Roseomonas selenitidurans sp. nov. isolated from soil.</title>
        <authorList>
            <person name="Liu H."/>
        </authorList>
    </citation>
    <scope>NUCLEOTIDE SEQUENCE [LARGE SCALE GENOMIC DNA]</scope>
    <source>
        <strain evidence="2 3">JCM 15073</strain>
    </source>
</reference>
<feature type="signal peptide" evidence="1">
    <location>
        <begin position="1"/>
        <end position="20"/>
    </location>
</feature>